<dbReference type="SUPFAM" id="SSF52047">
    <property type="entry name" value="RNI-like"/>
    <property type="match status" value="1"/>
</dbReference>
<gene>
    <name evidence="1" type="ORF">R1flu_013652</name>
</gene>
<dbReference type="Gene3D" id="3.80.10.10">
    <property type="entry name" value="Ribonuclease Inhibitor"/>
    <property type="match status" value="1"/>
</dbReference>
<name>A0ABD1YDX6_9MARC</name>
<dbReference type="Proteomes" id="UP001605036">
    <property type="component" value="Unassembled WGS sequence"/>
</dbReference>
<organism evidence="1 2">
    <name type="scientific">Riccia fluitans</name>
    <dbReference type="NCBI Taxonomy" id="41844"/>
    <lineage>
        <taxon>Eukaryota</taxon>
        <taxon>Viridiplantae</taxon>
        <taxon>Streptophyta</taxon>
        <taxon>Embryophyta</taxon>
        <taxon>Marchantiophyta</taxon>
        <taxon>Marchantiopsida</taxon>
        <taxon>Marchantiidae</taxon>
        <taxon>Marchantiales</taxon>
        <taxon>Ricciaceae</taxon>
        <taxon>Riccia</taxon>
    </lineage>
</organism>
<dbReference type="AlphaFoldDB" id="A0ABD1YDX6"/>
<evidence type="ECO:0000313" key="2">
    <source>
        <dbReference type="Proteomes" id="UP001605036"/>
    </source>
</evidence>
<dbReference type="PANTHER" id="PTHR38926:SF5">
    <property type="entry name" value="F-BOX AND LEUCINE-RICH REPEAT PROTEIN 6"/>
    <property type="match status" value="1"/>
</dbReference>
<reference evidence="1 2" key="1">
    <citation type="submission" date="2024-09" db="EMBL/GenBank/DDBJ databases">
        <title>Chromosome-scale assembly of Riccia fluitans.</title>
        <authorList>
            <person name="Paukszto L."/>
            <person name="Sawicki J."/>
            <person name="Karawczyk K."/>
            <person name="Piernik-Szablinska J."/>
            <person name="Szczecinska M."/>
            <person name="Mazdziarz M."/>
        </authorList>
    </citation>
    <scope>NUCLEOTIDE SEQUENCE [LARGE SCALE GENOMIC DNA]</scope>
    <source>
        <strain evidence="1">Rf_01</strain>
        <tissue evidence="1">Aerial parts of the thallus</tissue>
    </source>
</reference>
<protein>
    <submittedName>
        <fullName evidence="1">Uncharacterized protein</fullName>
    </submittedName>
</protein>
<proteinExistence type="predicted"/>
<dbReference type="EMBL" id="JBHFFA010000004">
    <property type="protein sequence ID" value="KAL2628966.1"/>
    <property type="molecule type" value="Genomic_DNA"/>
</dbReference>
<sequence length="152" mass="16623">MQLCSFSLKDDTVETTVGVITSDCSHLSTLKALSIPSSSVTEEGICELIPTLPTVVHLDMSRCGSIRSKALEIIGQTCKSLTRLDRVMWPLYGEQMNDSNDDSDAKAFNIPKLTLLEMSAGWLPGSSLATILENCPELEHLEIESDCDDNPF</sequence>
<dbReference type="InterPro" id="IPR032675">
    <property type="entry name" value="LRR_dom_sf"/>
</dbReference>
<comment type="caution">
    <text evidence="1">The sequence shown here is derived from an EMBL/GenBank/DDBJ whole genome shotgun (WGS) entry which is preliminary data.</text>
</comment>
<evidence type="ECO:0000313" key="1">
    <source>
        <dbReference type="EMBL" id="KAL2628966.1"/>
    </source>
</evidence>
<keyword evidence="2" id="KW-1185">Reference proteome</keyword>
<accession>A0ABD1YDX6</accession>
<dbReference type="PANTHER" id="PTHR38926">
    <property type="entry name" value="F-BOX DOMAIN CONTAINING PROTEIN, EXPRESSED"/>
    <property type="match status" value="1"/>
</dbReference>